<dbReference type="EMBL" id="QEAP01000007">
    <property type="protein sequence ID" value="TPX78222.1"/>
    <property type="molecule type" value="Genomic_DNA"/>
</dbReference>
<feature type="transmembrane region" description="Helical" evidence="8">
    <location>
        <begin position="298"/>
        <end position="318"/>
    </location>
</feature>
<comment type="subcellular location">
    <subcellularLocation>
        <location evidence="8">Cell membrane</location>
        <topology evidence="8">Multi-pass membrane protein</topology>
    </subcellularLocation>
    <subcellularLocation>
        <location evidence="1">Membrane</location>
        <topology evidence="1">Multi-pass membrane protein</topology>
    </subcellularLocation>
</comment>
<evidence type="ECO:0000256" key="1">
    <source>
        <dbReference type="ARBA" id="ARBA00004141"/>
    </source>
</evidence>
<dbReference type="SUPFAM" id="SSF111352">
    <property type="entry name" value="Ammonium transporter"/>
    <property type="match status" value="1"/>
</dbReference>
<keyword evidence="12" id="KW-1185">Reference proteome</keyword>
<feature type="transmembrane region" description="Helical" evidence="8">
    <location>
        <begin position="396"/>
        <end position="419"/>
    </location>
</feature>
<dbReference type="Proteomes" id="UP000320333">
    <property type="component" value="Unassembled WGS sequence"/>
</dbReference>
<evidence type="ECO:0000256" key="5">
    <source>
        <dbReference type="ARBA" id="ARBA00022989"/>
    </source>
</evidence>
<name>A0A507FPL9_9FUNG</name>
<sequence length="467" mass="49494">MRNNQLAPLLLLLATTTTTTVYAQTQSAPNQTNAAASPIDSGDVAWILIASAIVFLQIPGLGLYYAGLAEQKNALATMLSVMLGLAVVFVQWTLFGFTISFSDKSSRIWIGDFAYYAMENSIDTQNEIATTIPNALLAMYQMMFAAITVGLALGGTAGRMKLFPTMVFVFLWTSLVYDPVAYWTWSNNGFLHKLGVMDYAGGSVVHITSGITGGLLAAYLGKRVDYGKRDYENHNPTYVFIGTALLWFGWMGFNGGSAGGANLRAVGAAFSTNTAAAMGGLTWMALEKVFNKKKHSAIGFCSGVVVSLVGITPGSGYVKPGVGLVFGIVTPIACFFAIRLMHTFRLDDSLDVFACHGVGGMVGMLLTGIFAQYSVTTIGVPSGASAGWISGVWMQMPIQLAGIGVTAGWTFGVTSLIIGGMSVCGLRLRSQAEDEVDGLDVSEVGELAYPFVPVPVSGDTYSAQGWV</sequence>
<evidence type="ECO:0000256" key="9">
    <source>
        <dbReference type="SAM" id="SignalP"/>
    </source>
</evidence>
<feature type="transmembrane region" description="Helical" evidence="8">
    <location>
        <begin position="324"/>
        <end position="341"/>
    </location>
</feature>
<dbReference type="InterPro" id="IPR029020">
    <property type="entry name" value="Ammonium/urea_transptr"/>
</dbReference>
<gene>
    <name evidence="11" type="ORF">CcCBS67573_g00511</name>
</gene>
<dbReference type="InterPro" id="IPR001905">
    <property type="entry name" value="Ammonium_transpt"/>
</dbReference>
<feature type="transmembrane region" description="Helical" evidence="8">
    <location>
        <begin position="353"/>
        <end position="376"/>
    </location>
</feature>
<keyword evidence="4 8" id="KW-0812">Transmembrane</keyword>
<evidence type="ECO:0000313" key="12">
    <source>
        <dbReference type="Proteomes" id="UP000320333"/>
    </source>
</evidence>
<evidence type="ECO:0000256" key="4">
    <source>
        <dbReference type="ARBA" id="ARBA00022692"/>
    </source>
</evidence>
<dbReference type="NCBIfam" id="TIGR00836">
    <property type="entry name" value="amt"/>
    <property type="match status" value="1"/>
</dbReference>
<feature type="signal peptide" evidence="9">
    <location>
        <begin position="1"/>
        <end position="23"/>
    </location>
</feature>
<dbReference type="Gene3D" id="1.10.3430.10">
    <property type="entry name" value="Ammonium transporter AmtB like domains"/>
    <property type="match status" value="1"/>
</dbReference>
<proteinExistence type="inferred from homology"/>
<keyword evidence="7 8" id="KW-0924">Ammonia transport</keyword>
<keyword evidence="5 8" id="KW-1133">Transmembrane helix</keyword>
<feature type="transmembrane region" description="Helical" evidence="8">
    <location>
        <begin position="203"/>
        <end position="221"/>
    </location>
</feature>
<dbReference type="Pfam" id="PF00909">
    <property type="entry name" value="Ammonium_transp"/>
    <property type="match status" value="1"/>
</dbReference>
<feature type="transmembrane region" description="Helical" evidence="8">
    <location>
        <begin position="78"/>
        <end position="99"/>
    </location>
</feature>
<comment type="caution">
    <text evidence="11">The sequence shown here is derived from an EMBL/GenBank/DDBJ whole genome shotgun (WGS) entry which is preliminary data.</text>
</comment>
<feature type="transmembrane region" description="Helical" evidence="8">
    <location>
        <begin position="233"/>
        <end position="253"/>
    </location>
</feature>
<keyword evidence="9" id="KW-0732">Signal</keyword>
<dbReference type="AlphaFoldDB" id="A0A507FPL9"/>
<dbReference type="GO" id="GO:0008519">
    <property type="term" value="F:ammonium channel activity"/>
    <property type="evidence" value="ECO:0007669"/>
    <property type="project" value="InterPro"/>
</dbReference>
<feature type="chain" id="PRO_5021471471" description="Ammonium transporter" evidence="9">
    <location>
        <begin position="24"/>
        <end position="467"/>
    </location>
</feature>
<dbReference type="GO" id="GO:0005886">
    <property type="term" value="C:plasma membrane"/>
    <property type="evidence" value="ECO:0007669"/>
    <property type="project" value="UniProtKB-SubCell"/>
</dbReference>
<feature type="domain" description="Ammonium transporter AmtB-like" evidence="10">
    <location>
        <begin position="45"/>
        <end position="449"/>
    </location>
</feature>
<keyword evidence="6 8" id="KW-0472">Membrane</keyword>
<keyword evidence="3 8" id="KW-0813">Transport</keyword>
<dbReference type="PANTHER" id="PTHR43029:SF10">
    <property type="entry name" value="AMMONIUM TRANSPORTER MEP2"/>
    <property type="match status" value="1"/>
</dbReference>
<feature type="transmembrane region" description="Helical" evidence="8">
    <location>
        <begin position="265"/>
        <end position="286"/>
    </location>
</feature>
<dbReference type="InterPro" id="IPR024041">
    <property type="entry name" value="NH4_transpt_AmtB-like_dom"/>
</dbReference>
<protein>
    <recommendedName>
        <fullName evidence="8">Ammonium transporter</fullName>
    </recommendedName>
</protein>
<dbReference type="PANTHER" id="PTHR43029">
    <property type="entry name" value="AMMONIUM TRANSPORTER MEP2"/>
    <property type="match status" value="1"/>
</dbReference>
<feature type="transmembrane region" description="Helical" evidence="8">
    <location>
        <begin position="135"/>
        <end position="155"/>
    </location>
</feature>
<feature type="transmembrane region" description="Helical" evidence="8">
    <location>
        <begin position="44"/>
        <end position="66"/>
    </location>
</feature>
<evidence type="ECO:0000313" key="11">
    <source>
        <dbReference type="EMBL" id="TPX78222.1"/>
    </source>
</evidence>
<evidence type="ECO:0000256" key="7">
    <source>
        <dbReference type="ARBA" id="ARBA00023177"/>
    </source>
</evidence>
<accession>A0A507FPL9</accession>
<evidence type="ECO:0000256" key="6">
    <source>
        <dbReference type="ARBA" id="ARBA00023136"/>
    </source>
</evidence>
<feature type="transmembrane region" description="Helical" evidence="8">
    <location>
        <begin position="162"/>
        <end position="183"/>
    </location>
</feature>
<evidence type="ECO:0000256" key="2">
    <source>
        <dbReference type="ARBA" id="ARBA00005887"/>
    </source>
</evidence>
<dbReference type="OrthoDB" id="534912at2759"/>
<reference evidence="11 12" key="1">
    <citation type="journal article" date="2019" name="Sci. Rep.">
        <title>Comparative genomics of chytrid fungi reveal insights into the obligate biotrophic and pathogenic lifestyle of Synchytrium endobioticum.</title>
        <authorList>
            <person name="van de Vossenberg B.T.L.H."/>
            <person name="Warris S."/>
            <person name="Nguyen H.D.T."/>
            <person name="van Gent-Pelzer M.P.E."/>
            <person name="Joly D.L."/>
            <person name="van de Geest H.C."/>
            <person name="Bonants P.J.M."/>
            <person name="Smith D.S."/>
            <person name="Levesque C.A."/>
            <person name="van der Lee T.A.J."/>
        </authorList>
    </citation>
    <scope>NUCLEOTIDE SEQUENCE [LARGE SCALE GENOMIC DNA]</scope>
    <source>
        <strain evidence="11 12">CBS 675.73</strain>
    </source>
</reference>
<evidence type="ECO:0000256" key="3">
    <source>
        <dbReference type="ARBA" id="ARBA00022448"/>
    </source>
</evidence>
<evidence type="ECO:0000259" key="10">
    <source>
        <dbReference type="Pfam" id="PF00909"/>
    </source>
</evidence>
<comment type="similarity">
    <text evidence="2 8">Belongs to the ammonia transporter channel (TC 1.A.11.2) family.</text>
</comment>
<organism evidence="11 12">
    <name type="scientific">Chytriomyces confervae</name>
    <dbReference type="NCBI Taxonomy" id="246404"/>
    <lineage>
        <taxon>Eukaryota</taxon>
        <taxon>Fungi</taxon>
        <taxon>Fungi incertae sedis</taxon>
        <taxon>Chytridiomycota</taxon>
        <taxon>Chytridiomycota incertae sedis</taxon>
        <taxon>Chytridiomycetes</taxon>
        <taxon>Chytridiales</taxon>
        <taxon>Chytriomycetaceae</taxon>
        <taxon>Chytriomyces</taxon>
    </lineage>
</organism>
<evidence type="ECO:0000256" key="8">
    <source>
        <dbReference type="RuleBase" id="RU362002"/>
    </source>
</evidence>